<sequence>MLNRGYQHLKEPDTTEKMQHFSYLIPSMCLAFLVLCRPVANDRGCQHPISFENVTATIVTNT</sequence>
<dbReference type="AlphaFoldDB" id="K1R4J7"/>
<proteinExistence type="predicted"/>
<name>K1R4J7_MAGGI</name>
<dbReference type="InParanoid" id="K1R4J7"/>
<protein>
    <submittedName>
        <fullName evidence="1">Uncharacterized protein</fullName>
    </submittedName>
</protein>
<evidence type="ECO:0000313" key="1">
    <source>
        <dbReference type="EMBL" id="EKC40693.1"/>
    </source>
</evidence>
<dbReference type="HOGENOM" id="CLU_2906230_0_0_1"/>
<gene>
    <name evidence="1" type="ORF">CGI_10020571</name>
</gene>
<organism evidence="1">
    <name type="scientific">Magallana gigas</name>
    <name type="common">Pacific oyster</name>
    <name type="synonym">Crassostrea gigas</name>
    <dbReference type="NCBI Taxonomy" id="29159"/>
    <lineage>
        <taxon>Eukaryota</taxon>
        <taxon>Metazoa</taxon>
        <taxon>Spiralia</taxon>
        <taxon>Lophotrochozoa</taxon>
        <taxon>Mollusca</taxon>
        <taxon>Bivalvia</taxon>
        <taxon>Autobranchia</taxon>
        <taxon>Pteriomorphia</taxon>
        <taxon>Ostreida</taxon>
        <taxon>Ostreoidea</taxon>
        <taxon>Ostreidae</taxon>
        <taxon>Magallana</taxon>
    </lineage>
</organism>
<dbReference type="EMBL" id="JH816022">
    <property type="protein sequence ID" value="EKC40693.1"/>
    <property type="molecule type" value="Genomic_DNA"/>
</dbReference>
<accession>K1R4J7</accession>
<reference evidence="1" key="1">
    <citation type="journal article" date="2012" name="Nature">
        <title>The oyster genome reveals stress adaptation and complexity of shell formation.</title>
        <authorList>
            <person name="Zhang G."/>
            <person name="Fang X."/>
            <person name="Guo X."/>
            <person name="Li L."/>
            <person name="Luo R."/>
            <person name="Xu F."/>
            <person name="Yang P."/>
            <person name="Zhang L."/>
            <person name="Wang X."/>
            <person name="Qi H."/>
            <person name="Xiong Z."/>
            <person name="Que H."/>
            <person name="Xie Y."/>
            <person name="Holland P.W."/>
            <person name="Paps J."/>
            <person name="Zhu Y."/>
            <person name="Wu F."/>
            <person name="Chen Y."/>
            <person name="Wang J."/>
            <person name="Peng C."/>
            <person name="Meng J."/>
            <person name="Yang L."/>
            <person name="Liu J."/>
            <person name="Wen B."/>
            <person name="Zhang N."/>
            <person name="Huang Z."/>
            <person name="Zhu Q."/>
            <person name="Feng Y."/>
            <person name="Mount A."/>
            <person name="Hedgecock D."/>
            <person name="Xu Z."/>
            <person name="Liu Y."/>
            <person name="Domazet-Loso T."/>
            <person name="Du Y."/>
            <person name="Sun X."/>
            <person name="Zhang S."/>
            <person name="Liu B."/>
            <person name="Cheng P."/>
            <person name="Jiang X."/>
            <person name="Li J."/>
            <person name="Fan D."/>
            <person name="Wang W."/>
            <person name="Fu W."/>
            <person name="Wang T."/>
            <person name="Wang B."/>
            <person name="Zhang J."/>
            <person name="Peng Z."/>
            <person name="Li Y."/>
            <person name="Li N."/>
            <person name="Wang J."/>
            <person name="Chen M."/>
            <person name="He Y."/>
            <person name="Tan F."/>
            <person name="Song X."/>
            <person name="Zheng Q."/>
            <person name="Huang R."/>
            <person name="Yang H."/>
            <person name="Du X."/>
            <person name="Chen L."/>
            <person name="Yang M."/>
            <person name="Gaffney P.M."/>
            <person name="Wang S."/>
            <person name="Luo L."/>
            <person name="She Z."/>
            <person name="Ming Y."/>
            <person name="Huang W."/>
            <person name="Zhang S."/>
            <person name="Huang B."/>
            <person name="Zhang Y."/>
            <person name="Qu T."/>
            <person name="Ni P."/>
            <person name="Miao G."/>
            <person name="Wang J."/>
            <person name="Wang Q."/>
            <person name="Steinberg C.E."/>
            <person name="Wang H."/>
            <person name="Li N."/>
            <person name="Qian L."/>
            <person name="Zhang G."/>
            <person name="Li Y."/>
            <person name="Yang H."/>
            <person name="Liu X."/>
            <person name="Wang J."/>
            <person name="Yin Y."/>
            <person name="Wang J."/>
        </authorList>
    </citation>
    <scope>NUCLEOTIDE SEQUENCE [LARGE SCALE GENOMIC DNA]</scope>
    <source>
        <strain evidence="1">05x7-T-G4-1.051#20</strain>
    </source>
</reference>